<protein>
    <submittedName>
        <fullName evidence="1">Uncharacterized protein</fullName>
    </submittedName>
</protein>
<evidence type="ECO:0000313" key="2">
    <source>
        <dbReference type="Proteomes" id="UP000676409"/>
    </source>
</evidence>
<reference evidence="1" key="1">
    <citation type="submission" date="2021-04" db="EMBL/GenBank/DDBJ databases">
        <title>The complete genome sequence of Caulobacter sp. S6.</title>
        <authorList>
            <person name="Tang Y."/>
            <person name="Ouyang W."/>
            <person name="Liu Q."/>
            <person name="Huang B."/>
            <person name="Guo Z."/>
            <person name="Lei P."/>
        </authorList>
    </citation>
    <scope>NUCLEOTIDE SEQUENCE</scope>
    <source>
        <strain evidence="1">S6</strain>
    </source>
</reference>
<organism evidence="1 2">
    <name type="scientific">Phenylobacterium montanum</name>
    <dbReference type="NCBI Taxonomy" id="2823693"/>
    <lineage>
        <taxon>Bacteria</taxon>
        <taxon>Pseudomonadati</taxon>
        <taxon>Pseudomonadota</taxon>
        <taxon>Alphaproteobacteria</taxon>
        <taxon>Caulobacterales</taxon>
        <taxon>Caulobacteraceae</taxon>
        <taxon>Phenylobacterium</taxon>
    </lineage>
</organism>
<sequence length="56" mass="6205">MADLPVGEDDPAREVSRTEFDGFLHWLFKFEYLAAPAPTEAYFCKCPVGAHRAGSS</sequence>
<proteinExistence type="predicted"/>
<accession>A0A975FW33</accession>
<dbReference type="AlphaFoldDB" id="A0A975FW33"/>
<dbReference type="Proteomes" id="UP000676409">
    <property type="component" value="Chromosome"/>
</dbReference>
<evidence type="ECO:0000313" key="1">
    <source>
        <dbReference type="EMBL" id="QUD86211.1"/>
    </source>
</evidence>
<dbReference type="KEGG" id="caul:KCG34_13995"/>
<dbReference type="RefSeq" id="WP_211936263.1">
    <property type="nucleotide sequence ID" value="NZ_CP073078.1"/>
</dbReference>
<dbReference type="EMBL" id="CP073078">
    <property type="protein sequence ID" value="QUD86211.1"/>
    <property type="molecule type" value="Genomic_DNA"/>
</dbReference>
<gene>
    <name evidence="1" type="ORF">KCG34_13995</name>
</gene>
<keyword evidence="2" id="KW-1185">Reference proteome</keyword>
<name>A0A975FW33_9CAUL</name>